<dbReference type="EMBL" id="JAYMGO010000014">
    <property type="protein sequence ID" value="KAL1261965.1"/>
    <property type="molecule type" value="Genomic_DNA"/>
</dbReference>
<comment type="caution">
    <text evidence="1">The sequence shown here is derived from an EMBL/GenBank/DDBJ whole genome shotgun (WGS) entry which is preliminary data.</text>
</comment>
<protein>
    <submittedName>
        <fullName evidence="1">Uncharacterized protein</fullName>
    </submittedName>
</protein>
<evidence type="ECO:0000313" key="1">
    <source>
        <dbReference type="EMBL" id="KAL1261965.1"/>
    </source>
</evidence>
<organism evidence="1 2">
    <name type="scientific">Cirrhinus molitorella</name>
    <name type="common">mud carp</name>
    <dbReference type="NCBI Taxonomy" id="172907"/>
    <lineage>
        <taxon>Eukaryota</taxon>
        <taxon>Metazoa</taxon>
        <taxon>Chordata</taxon>
        <taxon>Craniata</taxon>
        <taxon>Vertebrata</taxon>
        <taxon>Euteleostomi</taxon>
        <taxon>Actinopterygii</taxon>
        <taxon>Neopterygii</taxon>
        <taxon>Teleostei</taxon>
        <taxon>Ostariophysi</taxon>
        <taxon>Cypriniformes</taxon>
        <taxon>Cyprinidae</taxon>
        <taxon>Labeoninae</taxon>
        <taxon>Labeonini</taxon>
        <taxon>Cirrhinus</taxon>
    </lineage>
</organism>
<gene>
    <name evidence="1" type="ORF">QQF64_007230</name>
</gene>
<sequence length="116" mass="12868">MLNSITALFSKEDIQSGIASEIAAATSEGCISKTRSLIYRLAYLDTNSGSCSVTVDQCWRCYSMYFQGVNYPALTICTPRYDENTTVLKAVKKSLSEILQYRANKICEESRGAPRS</sequence>
<dbReference type="Proteomes" id="UP001558613">
    <property type="component" value="Unassembled WGS sequence"/>
</dbReference>
<evidence type="ECO:0000313" key="2">
    <source>
        <dbReference type="Proteomes" id="UP001558613"/>
    </source>
</evidence>
<name>A0ABR3MA38_9TELE</name>
<proteinExistence type="predicted"/>
<reference evidence="1 2" key="1">
    <citation type="submission" date="2023-09" db="EMBL/GenBank/DDBJ databases">
        <authorList>
            <person name="Wang M."/>
        </authorList>
    </citation>
    <scope>NUCLEOTIDE SEQUENCE [LARGE SCALE GENOMIC DNA]</scope>
    <source>
        <strain evidence="1">GT-2023</strain>
        <tissue evidence="1">Liver</tissue>
    </source>
</reference>
<accession>A0ABR3MA38</accession>
<keyword evidence="2" id="KW-1185">Reference proteome</keyword>